<dbReference type="EMBL" id="CAWYQH010000079">
    <property type="protein sequence ID" value="CAK8680949.1"/>
    <property type="molecule type" value="Genomic_DNA"/>
</dbReference>
<dbReference type="Proteomes" id="UP001642483">
    <property type="component" value="Unassembled WGS sequence"/>
</dbReference>
<gene>
    <name evidence="1" type="ORF">CVLEPA_LOCUS11179</name>
</gene>
<evidence type="ECO:0000313" key="2">
    <source>
        <dbReference type="Proteomes" id="UP001642483"/>
    </source>
</evidence>
<proteinExistence type="predicted"/>
<accession>A0ABP0FMS9</accession>
<name>A0ABP0FMS9_CLALP</name>
<comment type="caution">
    <text evidence="1">The sequence shown here is derived from an EMBL/GenBank/DDBJ whole genome shotgun (WGS) entry which is preliminary data.</text>
</comment>
<keyword evidence="2" id="KW-1185">Reference proteome</keyword>
<reference evidence="1 2" key="1">
    <citation type="submission" date="2024-02" db="EMBL/GenBank/DDBJ databases">
        <authorList>
            <person name="Daric V."/>
            <person name="Darras S."/>
        </authorList>
    </citation>
    <scope>NUCLEOTIDE SEQUENCE [LARGE SCALE GENOMIC DNA]</scope>
</reference>
<evidence type="ECO:0000313" key="1">
    <source>
        <dbReference type="EMBL" id="CAK8680949.1"/>
    </source>
</evidence>
<sequence length="151" mass="17360">MSHDEALRDKLFDLYACVGEGKDSSIATKAAEHFPTTIQLPQPMNSNLVPGFLYVMKHVTKQLDVLGLWFCSVGANSFHEIASVIKEMKPGQRLLRVVRDELWMWNCFIGDDGWRRHANQDEINQLQSAFNKIQTRLKVHVNFGFILRSQK</sequence>
<protein>
    <submittedName>
        <fullName evidence="1">Uncharacterized protein</fullName>
    </submittedName>
</protein>
<organism evidence="1 2">
    <name type="scientific">Clavelina lepadiformis</name>
    <name type="common">Light-bulb sea squirt</name>
    <name type="synonym">Ascidia lepadiformis</name>
    <dbReference type="NCBI Taxonomy" id="159417"/>
    <lineage>
        <taxon>Eukaryota</taxon>
        <taxon>Metazoa</taxon>
        <taxon>Chordata</taxon>
        <taxon>Tunicata</taxon>
        <taxon>Ascidiacea</taxon>
        <taxon>Aplousobranchia</taxon>
        <taxon>Clavelinidae</taxon>
        <taxon>Clavelina</taxon>
    </lineage>
</organism>